<evidence type="ECO:0000313" key="1">
    <source>
        <dbReference type="EMBL" id="KAI9901956.1"/>
    </source>
</evidence>
<gene>
    <name evidence="1" type="ORF">N3K66_003773</name>
</gene>
<dbReference type="EMBL" id="CM047942">
    <property type="protein sequence ID" value="KAI9901956.1"/>
    <property type="molecule type" value="Genomic_DNA"/>
</dbReference>
<comment type="caution">
    <text evidence="1">The sequence shown here is derived from an EMBL/GenBank/DDBJ whole genome shotgun (WGS) entry which is preliminary data.</text>
</comment>
<keyword evidence="2" id="KW-1185">Reference proteome</keyword>
<evidence type="ECO:0000313" key="2">
    <source>
        <dbReference type="Proteomes" id="UP001163324"/>
    </source>
</evidence>
<sequence length="598" mass="67442">MSAQVRSLALAIQTRRQSLSLDGLTTQLQEPRTLAILATVIVVLLTTRLLSGTPEKKLDGYANQPGGAKSAPIPGYWIPWVGHAPQMAWDSDGFQAGLRSLFPQGIFALRLLGRAHTLLYNPSLMGSLLTKPNSSADGTWLSEHLLRTTFMVSKSEMPAYKACEADLHAQYKHLLSGATLGRMVQVTAESLRNNIADLVSFNSYYSDQMEWERLADASPVDTPQGERCVEVELDTLLKNFVATTANSSLYGTDFSQNFPDAWQHVWTFDEGFLLLATGLPSLVPWPRMQRARIARRKLYNYMCEFHEALDKHLNGEEPGARWQDLDNISHVIRARAEQMRKYNIPINLRAKFELGPIWAMNANSSPLVFWMVYELFKDKLLLEQVRDEIAPYVRGVEPRNEFGHGVWIAPQLERFDVDGLMDKCPLLKSTYIETLRVYTGGYSVKYMRQDVVLREKGASDEGGYLLKKGSYAHVPMELHQLDPVYFPNADEWQGARHVKETVDESGKTVRTADMSTLRPYGGGEAMCKGRAFATRELLMFTAAIITMYDISPPAGQAWKTPKLVKIAAAKHPTKPVRAWIKRRALPKEGEEEEEEEEE</sequence>
<dbReference type="Proteomes" id="UP001163324">
    <property type="component" value="Chromosome 3"/>
</dbReference>
<proteinExistence type="predicted"/>
<name>A0ACC0V7S4_9HYPO</name>
<reference evidence="1" key="1">
    <citation type="submission" date="2022-10" db="EMBL/GenBank/DDBJ databases">
        <title>Complete Genome of Trichothecium roseum strain YXFP-22015, a Plant Pathogen Isolated from Citrus.</title>
        <authorList>
            <person name="Wang Y."/>
            <person name="Zhu L."/>
        </authorList>
    </citation>
    <scope>NUCLEOTIDE SEQUENCE</scope>
    <source>
        <strain evidence="1">YXFP-22015</strain>
    </source>
</reference>
<protein>
    <submittedName>
        <fullName evidence="1">Uncharacterized protein</fullName>
    </submittedName>
</protein>
<accession>A0ACC0V7S4</accession>
<organism evidence="1 2">
    <name type="scientific">Trichothecium roseum</name>
    <dbReference type="NCBI Taxonomy" id="47278"/>
    <lineage>
        <taxon>Eukaryota</taxon>
        <taxon>Fungi</taxon>
        <taxon>Dikarya</taxon>
        <taxon>Ascomycota</taxon>
        <taxon>Pezizomycotina</taxon>
        <taxon>Sordariomycetes</taxon>
        <taxon>Hypocreomycetidae</taxon>
        <taxon>Hypocreales</taxon>
        <taxon>Hypocreales incertae sedis</taxon>
        <taxon>Trichothecium</taxon>
    </lineage>
</organism>